<evidence type="ECO:0000313" key="1">
    <source>
        <dbReference type="EMBL" id="GAA4762761.1"/>
    </source>
</evidence>
<proteinExistence type="predicted"/>
<dbReference type="RefSeq" id="WP_345434928.1">
    <property type="nucleotide sequence ID" value="NZ_BAABKO010000001.1"/>
</dbReference>
<organism evidence="1 2">
    <name type="scientific">Microbacterium gilvum</name>
    <dbReference type="NCBI Taxonomy" id="1336204"/>
    <lineage>
        <taxon>Bacteria</taxon>
        <taxon>Bacillati</taxon>
        <taxon>Actinomycetota</taxon>
        <taxon>Actinomycetes</taxon>
        <taxon>Micrococcales</taxon>
        <taxon>Microbacteriaceae</taxon>
        <taxon>Microbacterium</taxon>
    </lineage>
</organism>
<comment type="caution">
    <text evidence="1">The sequence shown here is derived from an EMBL/GenBank/DDBJ whole genome shotgun (WGS) entry which is preliminary data.</text>
</comment>
<gene>
    <name evidence="1" type="ORF">GCM10023351_01530</name>
</gene>
<evidence type="ECO:0000313" key="2">
    <source>
        <dbReference type="Proteomes" id="UP001501645"/>
    </source>
</evidence>
<sequence length="96" mass="10765">MSESTGPGPQHADAFELLRTLEVFEYQTSGASVTIRRTSPYSWNVYHRDDLIGSFALETRDHASYFVSEVASEPGIANWVSDDIRTPIEQMLLLAD</sequence>
<dbReference type="EMBL" id="BAABKO010000001">
    <property type="protein sequence ID" value="GAA4762761.1"/>
    <property type="molecule type" value="Genomic_DNA"/>
</dbReference>
<accession>A0ABP8ZPV9</accession>
<dbReference type="Proteomes" id="UP001501645">
    <property type="component" value="Unassembled WGS sequence"/>
</dbReference>
<keyword evidence="2" id="KW-1185">Reference proteome</keyword>
<protein>
    <submittedName>
        <fullName evidence="1">Uncharacterized protein</fullName>
    </submittedName>
</protein>
<name>A0ABP8ZPV9_9MICO</name>
<reference evidence="2" key="1">
    <citation type="journal article" date="2019" name="Int. J. Syst. Evol. Microbiol.">
        <title>The Global Catalogue of Microorganisms (GCM) 10K type strain sequencing project: providing services to taxonomists for standard genome sequencing and annotation.</title>
        <authorList>
            <consortium name="The Broad Institute Genomics Platform"/>
            <consortium name="The Broad Institute Genome Sequencing Center for Infectious Disease"/>
            <person name="Wu L."/>
            <person name="Ma J."/>
        </authorList>
    </citation>
    <scope>NUCLEOTIDE SEQUENCE [LARGE SCALE GENOMIC DNA]</scope>
    <source>
        <strain evidence="2">JCM 18537</strain>
    </source>
</reference>